<evidence type="ECO:0000313" key="2">
    <source>
        <dbReference type="EMBL" id="SUZ90376.1"/>
    </source>
</evidence>
<accession>A0A381RF03</accession>
<keyword evidence="1" id="KW-0175">Coiled coil</keyword>
<feature type="coiled-coil region" evidence="1">
    <location>
        <begin position="382"/>
        <end position="416"/>
    </location>
</feature>
<organism evidence="2">
    <name type="scientific">marine metagenome</name>
    <dbReference type="NCBI Taxonomy" id="408172"/>
    <lineage>
        <taxon>unclassified sequences</taxon>
        <taxon>metagenomes</taxon>
        <taxon>ecological metagenomes</taxon>
    </lineage>
</organism>
<gene>
    <name evidence="2" type="ORF">METZ01_LOCUS43230</name>
</gene>
<dbReference type="EMBL" id="UINC01001889">
    <property type="protein sequence ID" value="SUZ90376.1"/>
    <property type="molecule type" value="Genomic_DNA"/>
</dbReference>
<reference evidence="2" key="1">
    <citation type="submission" date="2018-05" db="EMBL/GenBank/DDBJ databases">
        <authorList>
            <person name="Lanie J.A."/>
            <person name="Ng W.-L."/>
            <person name="Kazmierczak K.M."/>
            <person name="Andrzejewski T.M."/>
            <person name="Davidsen T.M."/>
            <person name="Wayne K.J."/>
            <person name="Tettelin H."/>
            <person name="Glass J.I."/>
            <person name="Rusch D."/>
            <person name="Podicherti R."/>
            <person name="Tsui H.-C.T."/>
            <person name="Winkler M.E."/>
        </authorList>
    </citation>
    <scope>NUCLEOTIDE SEQUENCE</scope>
</reference>
<protein>
    <submittedName>
        <fullName evidence="2">Uncharacterized protein</fullName>
    </submittedName>
</protein>
<proteinExistence type="predicted"/>
<dbReference type="AlphaFoldDB" id="A0A381RF03"/>
<evidence type="ECO:0000256" key="1">
    <source>
        <dbReference type="SAM" id="Coils"/>
    </source>
</evidence>
<sequence length="589" mass="68299">MQLVGIGFARSHWNSLVKRLQKQVSHQLNSTLFGESLSDSVAGIRSKESPDAAEGIVKLKPDWILFSSAAFETPETCIKLLQEVQNRSKKNVRHLMAIDKIYNDFASYLKLQPVFELVNKMQFKIYDPELLLTHHIRSFPRIRLGTDFKTMDYTDNSGTLVRQSPSEVPLNTLIPFKNIQKIETENTKLAPEVWLHDFLLKRGSVAHPEQVVGILREEKGCYLFPGIPFNSIQSLKFEKTKIEHVIRLDECTIKNPPFKRFIESMNQEHQTWLNKKKEYSKHASTPVHCLCKYSIINALLKKLLKEIGHTNVKIITEMSSSEQVLKDSGVWLKMNDFPKTKFQVNYIDWSKDLNQILEPLGHFIFLNDLQLEKKLDSSPLQQVEFEKIRDNLLNEVKDAETKIQQAESNQMLYTQERDVLKKIEPFSKRLLEALSTSLIWENAVENAEEIKIPSALLLCKDEYIAAELNLSLTEITRKLWINPFKYQNAEDLTQLNTKMILSYLKPGTIIITTAARTHLENICCQALQQGKKSETVFREQKQIIKQFKTNLGLLHNKKNQLAVRWLHLSLKQLLYRDRLLFQTLPDKTE</sequence>
<name>A0A381RF03_9ZZZZ</name>